<evidence type="ECO:0000313" key="2">
    <source>
        <dbReference type="Proteomes" id="UP001501321"/>
    </source>
</evidence>
<name>A0ABP8Q1P7_9GAMM</name>
<protein>
    <submittedName>
        <fullName evidence="1">Uncharacterized protein</fullName>
    </submittedName>
</protein>
<dbReference type="RefSeq" id="WP_345010321.1">
    <property type="nucleotide sequence ID" value="NZ_BAABFC010000004.1"/>
</dbReference>
<gene>
    <name evidence="1" type="ORF">GCM10023095_08130</name>
</gene>
<dbReference type="EMBL" id="BAABFC010000004">
    <property type="protein sequence ID" value="GAA4495213.1"/>
    <property type="molecule type" value="Genomic_DNA"/>
</dbReference>
<reference evidence="2" key="1">
    <citation type="journal article" date="2019" name="Int. J. Syst. Evol. Microbiol.">
        <title>The Global Catalogue of Microorganisms (GCM) 10K type strain sequencing project: providing services to taxonomists for standard genome sequencing and annotation.</title>
        <authorList>
            <consortium name="The Broad Institute Genomics Platform"/>
            <consortium name="The Broad Institute Genome Sequencing Center for Infectious Disease"/>
            <person name="Wu L."/>
            <person name="Ma J."/>
        </authorList>
    </citation>
    <scope>NUCLEOTIDE SEQUENCE [LARGE SCALE GENOMIC DNA]</scope>
    <source>
        <strain evidence="2">JCM 32226</strain>
    </source>
</reference>
<proteinExistence type="predicted"/>
<keyword evidence="2" id="KW-1185">Reference proteome</keyword>
<sequence length="68" mass="7913">MELHLTEISSAYLFTEYLHNLGAKVPRFKQDWEFTVEGKIMAKVKVCQEGRPRYYISASHMGPQRSAH</sequence>
<accession>A0ABP8Q1P7</accession>
<evidence type="ECO:0000313" key="1">
    <source>
        <dbReference type="EMBL" id="GAA4495213.1"/>
    </source>
</evidence>
<comment type="caution">
    <text evidence="1">The sequence shown here is derived from an EMBL/GenBank/DDBJ whole genome shotgun (WGS) entry which is preliminary data.</text>
</comment>
<organism evidence="1 2">
    <name type="scientific">Pseudaeromonas paramecii</name>
    <dbReference type="NCBI Taxonomy" id="2138166"/>
    <lineage>
        <taxon>Bacteria</taxon>
        <taxon>Pseudomonadati</taxon>
        <taxon>Pseudomonadota</taxon>
        <taxon>Gammaproteobacteria</taxon>
        <taxon>Aeromonadales</taxon>
        <taxon>Aeromonadaceae</taxon>
        <taxon>Pseudaeromonas</taxon>
    </lineage>
</organism>
<dbReference type="Proteomes" id="UP001501321">
    <property type="component" value="Unassembled WGS sequence"/>
</dbReference>